<dbReference type="NCBIfam" id="NF004733">
    <property type="entry name" value="PRK06074.1-5"/>
    <property type="match status" value="1"/>
</dbReference>
<keyword evidence="3 8" id="KW-0813">Transport</keyword>
<dbReference type="GO" id="GO:0008137">
    <property type="term" value="F:NADH dehydrogenase (ubiquinone) activity"/>
    <property type="evidence" value="ECO:0007669"/>
    <property type="project" value="UniProtKB-EC"/>
</dbReference>
<reference evidence="10" key="1">
    <citation type="submission" date="2021-01" db="EMBL/GenBank/DDBJ databases">
        <authorList>
            <person name="Corre E."/>
            <person name="Pelletier E."/>
            <person name="Niang G."/>
            <person name="Scheremetjew M."/>
            <person name="Finn R."/>
            <person name="Kale V."/>
            <person name="Holt S."/>
            <person name="Cochrane G."/>
            <person name="Meng A."/>
            <person name="Brown T."/>
            <person name="Cohen L."/>
        </authorList>
    </citation>
    <scope>NUCLEOTIDE SEQUENCE</scope>
    <source>
        <strain evidence="10">CCMP2877</strain>
    </source>
</reference>
<dbReference type="GO" id="GO:0016020">
    <property type="term" value="C:membrane"/>
    <property type="evidence" value="ECO:0007669"/>
    <property type="project" value="UniProtKB-ARBA"/>
</dbReference>
<dbReference type="HAMAP" id="MF_01357">
    <property type="entry name" value="NDH1_NuoC"/>
    <property type="match status" value="1"/>
</dbReference>
<protein>
    <recommendedName>
        <fullName evidence="9">NADH:ubiquinone oxidoreductase 30kDa subunit domain-containing protein</fullName>
    </recommendedName>
</protein>
<evidence type="ECO:0000256" key="1">
    <source>
        <dbReference type="ARBA" id="ARBA00004173"/>
    </source>
</evidence>
<dbReference type="GO" id="GO:0005739">
    <property type="term" value="C:mitochondrion"/>
    <property type="evidence" value="ECO:0007669"/>
    <property type="project" value="UniProtKB-SubCell"/>
</dbReference>
<evidence type="ECO:0000256" key="3">
    <source>
        <dbReference type="ARBA" id="ARBA00022448"/>
    </source>
</evidence>
<dbReference type="PANTHER" id="PTHR10884">
    <property type="entry name" value="NADH DEHYDROGENASE UBIQUINONE IRON-SULFUR PROTEIN 3"/>
    <property type="match status" value="1"/>
</dbReference>
<sequence>MAFAAALCRRAVVAAARRTAAPRALRVAASRSLSSLGGRIKEQATLEDSHDFDVAVIEQLAVEELDSVTKEVVEASDLPEEYTAEDLLFEFGKAFARVVPCENVTVSHNQLSVTIEPAMLLPALRVARNHSHCQFKQLSCVTGADYPQRDQRFEVVYDLLSTDLNSRMRIKTYTDEVTPIDSACSVFDNANWYEREVYDMYGVFFLNHPDLRRILTDYGFEGHPLRKDFPLTGYTEVRYDDEEKRVVCEPLELAQEFRQFDFASPWASDPHQMENIRREVELDMGKDGTKKL</sequence>
<evidence type="ECO:0000256" key="4">
    <source>
        <dbReference type="ARBA" id="ARBA00022967"/>
    </source>
</evidence>
<comment type="catalytic activity">
    <reaction evidence="7">
        <text>a ubiquinone + NADH + 5 H(+)(in) = a ubiquinol + NAD(+) + 4 H(+)(out)</text>
        <dbReference type="Rhea" id="RHEA:29091"/>
        <dbReference type="Rhea" id="RHEA-COMP:9565"/>
        <dbReference type="Rhea" id="RHEA-COMP:9566"/>
        <dbReference type="ChEBI" id="CHEBI:15378"/>
        <dbReference type="ChEBI" id="CHEBI:16389"/>
        <dbReference type="ChEBI" id="CHEBI:17976"/>
        <dbReference type="ChEBI" id="CHEBI:57540"/>
        <dbReference type="ChEBI" id="CHEBI:57945"/>
        <dbReference type="EC" id="7.1.1.2"/>
    </reaction>
</comment>
<dbReference type="InterPro" id="IPR037232">
    <property type="entry name" value="NADH_quin_OxRdtase_su_C/D-like"/>
</dbReference>
<name>A0A7S1TNF5_9STRA</name>
<evidence type="ECO:0000256" key="2">
    <source>
        <dbReference type="ARBA" id="ARBA00007569"/>
    </source>
</evidence>
<feature type="domain" description="NADH:ubiquinone oxidoreductase 30kDa subunit" evidence="9">
    <location>
        <begin position="113"/>
        <end position="234"/>
    </location>
</feature>
<organism evidence="10">
    <name type="scientific">Phaeomonas parva</name>
    <dbReference type="NCBI Taxonomy" id="124430"/>
    <lineage>
        <taxon>Eukaryota</taxon>
        <taxon>Sar</taxon>
        <taxon>Stramenopiles</taxon>
        <taxon>Ochrophyta</taxon>
        <taxon>Pinguiophyceae</taxon>
        <taxon>Pinguiochrysidales</taxon>
        <taxon>Pinguiochrysidaceae</taxon>
        <taxon>Phaeomonas</taxon>
    </lineage>
</organism>
<evidence type="ECO:0000313" key="10">
    <source>
        <dbReference type="EMBL" id="CAD9242145.1"/>
    </source>
</evidence>
<evidence type="ECO:0000256" key="5">
    <source>
        <dbReference type="ARBA" id="ARBA00023027"/>
    </source>
</evidence>
<gene>
    <name evidence="10" type="ORF">PPAR1163_LOCUS487</name>
</gene>
<dbReference type="Gene3D" id="3.30.460.80">
    <property type="entry name" value="NADH:ubiquinone oxidoreductase, 30kDa subunit"/>
    <property type="match status" value="1"/>
</dbReference>
<keyword evidence="6" id="KW-0830">Ubiquinone</keyword>
<evidence type="ECO:0000256" key="7">
    <source>
        <dbReference type="ARBA" id="ARBA00049551"/>
    </source>
</evidence>
<dbReference type="InterPro" id="IPR020396">
    <property type="entry name" value="NADH_UbQ_OxRdtase_CS"/>
</dbReference>
<dbReference type="NCBIfam" id="TIGR01961">
    <property type="entry name" value="NuoC_fam"/>
    <property type="match status" value="1"/>
</dbReference>
<dbReference type="GO" id="GO:0016651">
    <property type="term" value="F:oxidoreductase activity, acting on NAD(P)H"/>
    <property type="evidence" value="ECO:0007669"/>
    <property type="project" value="InterPro"/>
</dbReference>
<evidence type="ECO:0000256" key="6">
    <source>
        <dbReference type="ARBA" id="ARBA00023075"/>
    </source>
</evidence>
<accession>A0A7S1TNF5</accession>
<dbReference type="InterPro" id="IPR010218">
    <property type="entry name" value="NADH_DH_suC"/>
</dbReference>
<dbReference type="Pfam" id="PF00329">
    <property type="entry name" value="Complex1_30kDa"/>
    <property type="match status" value="1"/>
</dbReference>
<dbReference type="InterPro" id="IPR001268">
    <property type="entry name" value="NADH_UbQ_OxRdtase_30kDa_su"/>
</dbReference>
<dbReference type="AlphaFoldDB" id="A0A7S1TNF5"/>
<keyword evidence="5 8" id="KW-0520">NAD</keyword>
<evidence type="ECO:0000256" key="8">
    <source>
        <dbReference type="RuleBase" id="RU003456"/>
    </source>
</evidence>
<dbReference type="SUPFAM" id="SSF143243">
    <property type="entry name" value="Nqo5-like"/>
    <property type="match status" value="1"/>
</dbReference>
<dbReference type="EMBL" id="HBGJ01000679">
    <property type="protein sequence ID" value="CAD9242145.1"/>
    <property type="molecule type" value="Transcribed_RNA"/>
</dbReference>
<dbReference type="FunFam" id="3.30.460.80:FF:000002">
    <property type="entry name" value="NADH dehydrogenase iron-sulfur protein 3, mitochondrial"/>
    <property type="match status" value="1"/>
</dbReference>
<comment type="similarity">
    <text evidence="2 8">Belongs to the complex I 30 kDa subunit family.</text>
</comment>
<keyword evidence="4 8" id="KW-1278">Translocase</keyword>
<proteinExistence type="inferred from homology"/>
<dbReference type="PANTHER" id="PTHR10884:SF14">
    <property type="entry name" value="NADH DEHYDROGENASE [UBIQUINONE] IRON-SULFUR PROTEIN 3, MITOCHONDRIAL"/>
    <property type="match status" value="1"/>
</dbReference>
<comment type="subcellular location">
    <subcellularLocation>
        <location evidence="1">Mitochondrion</location>
    </subcellularLocation>
</comment>
<evidence type="ECO:0000259" key="9">
    <source>
        <dbReference type="Pfam" id="PF00329"/>
    </source>
</evidence>
<dbReference type="PROSITE" id="PS00542">
    <property type="entry name" value="COMPLEX1_30K"/>
    <property type="match status" value="1"/>
</dbReference>